<dbReference type="Proteomes" id="UP001151760">
    <property type="component" value="Unassembled WGS sequence"/>
</dbReference>
<evidence type="ECO:0000259" key="3">
    <source>
        <dbReference type="PROSITE" id="PS50994"/>
    </source>
</evidence>
<keyword evidence="1" id="KW-0479">Metal-binding</keyword>
<dbReference type="Pfam" id="PF07727">
    <property type="entry name" value="RVT_2"/>
    <property type="match status" value="1"/>
</dbReference>
<dbReference type="InterPro" id="IPR013103">
    <property type="entry name" value="RVT_2"/>
</dbReference>
<dbReference type="PROSITE" id="PS50994">
    <property type="entry name" value="INTEGRASE"/>
    <property type="match status" value="1"/>
</dbReference>
<evidence type="ECO:0000256" key="1">
    <source>
        <dbReference type="ARBA" id="ARBA00022723"/>
    </source>
</evidence>
<dbReference type="PANTHER" id="PTHR42648:SF21">
    <property type="entry name" value="CYSTEINE-RICH RLK (RECEPTOR-LIKE PROTEIN KINASE) 8"/>
    <property type="match status" value="1"/>
</dbReference>
<evidence type="ECO:0000313" key="4">
    <source>
        <dbReference type="EMBL" id="GJT79156.1"/>
    </source>
</evidence>
<feature type="non-terminal residue" evidence="4">
    <location>
        <position position="1"/>
    </location>
</feature>
<dbReference type="InterPro" id="IPR012337">
    <property type="entry name" value="RNaseH-like_sf"/>
</dbReference>
<dbReference type="EMBL" id="BQNB010018873">
    <property type="protein sequence ID" value="GJT79156.1"/>
    <property type="molecule type" value="Genomic_DNA"/>
</dbReference>
<sequence length="353" mass="40324">NGTEFVNQALTKFYEIINITHQQSVLRTPQQNDVVERRNRTLVEAARTMLIFSKASMFLWEEVVATAFFGALYYPTNDNEDLGKLKAKANIRIFVGYAPNRKGIVPNPVPAAPYVSPTNKDLKILFQLIFDDYFEPHVGPTIEDNPFAHADNDPFINVFALEPSSEESSSGDVFEPKNFKTVVTEACWFKAMQEEFHEFDRFQVWEFVLKPDRVMIITRKWIYKVKLDEYGDVLKNKAQIFIENAASKNMIIHQMDVQTIFLNGELKEEVYISQSEGFVDPDHPTHVYRLKNVLYGLKQAPRAWYNTLSKFSLAKQVIQGVSDSYDIAMALTAYADADHAGCQDTKRSMSGSA</sequence>
<proteinExistence type="predicted"/>
<evidence type="ECO:0000313" key="5">
    <source>
        <dbReference type="Proteomes" id="UP001151760"/>
    </source>
</evidence>
<dbReference type="SUPFAM" id="SSF53098">
    <property type="entry name" value="Ribonuclease H-like"/>
    <property type="match status" value="1"/>
</dbReference>
<evidence type="ECO:0000256" key="2">
    <source>
        <dbReference type="ARBA" id="ARBA00022801"/>
    </source>
</evidence>
<accession>A0ABQ5GU36</accession>
<name>A0ABQ5GU36_9ASTR</name>
<dbReference type="InterPro" id="IPR036397">
    <property type="entry name" value="RNaseH_sf"/>
</dbReference>
<dbReference type="Gene3D" id="3.30.420.10">
    <property type="entry name" value="Ribonuclease H-like superfamily/Ribonuclease H"/>
    <property type="match status" value="1"/>
</dbReference>
<dbReference type="InterPro" id="IPR001584">
    <property type="entry name" value="Integrase_cat-core"/>
</dbReference>
<comment type="caution">
    <text evidence="4">The sequence shown here is derived from an EMBL/GenBank/DDBJ whole genome shotgun (WGS) entry which is preliminary data.</text>
</comment>
<organism evidence="4 5">
    <name type="scientific">Tanacetum coccineum</name>
    <dbReference type="NCBI Taxonomy" id="301880"/>
    <lineage>
        <taxon>Eukaryota</taxon>
        <taxon>Viridiplantae</taxon>
        <taxon>Streptophyta</taxon>
        <taxon>Embryophyta</taxon>
        <taxon>Tracheophyta</taxon>
        <taxon>Spermatophyta</taxon>
        <taxon>Magnoliopsida</taxon>
        <taxon>eudicotyledons</taxon>
        <taxon>Gunneridae</taxon>
        <taxon>Pentapetalae</taxon>
        <taxon>asterids</taxon>
        <taxon>campanulids</taxon>
        <taxon>Asterales</taxon>
        <taxon>Asteraceae</taxon>
        <taxon>Asteroideae</taxon>
        <taxon>Anthemideae</taxon>
        <taxon>Anthemidinae</taxon>
        <taxon>Tanacetum</taxon>
    </lineage>
</organism>
<gene>
    <name evidence="4" type="ORF">Tco_1053498</name>
</gene>
<keyword evidence="5" id="KW-1185">Reference proteome</keyword>
<dbReference type="InterPro" id="IPR039537">
    <property type="entry name" value="Retrotran_Ty1/copia-like"/>
</dbReference>
<dbReference type="PANTHER" id="PTHR42648">
    <property type="entry name" value="TRANSPOSASE, PUTATIVE-RELATED"/>
    <property type="match status" value="1"/>
</dbReference>
<keyword evidence="2" id="KW-0378">Hydrolase</keyword>
<protein>
    <submittedName>
        <fullName evidence="4">Retrovirus-related pol polyprotein from transposon TNT 1-94</fullName>
    </submittedName>
</protein>
<reference evidence="4" key="2">
    <citation type="submission" date="2022-01" db="EMBL/GenBank/DDBJ databases">
        <authorList>
            <person name="Yamashiro T."/>
            <person name="Shiraishi A."/>
            <person name="Satake H."/>
            <person name="Nakayama K."/>
        </authorList>
    </citation>
    <scope>NUCLEOTIDE SEQUENCE</scope>
</reference>
<feature type="domain" description="Integrase catalytic" evidence="3">
    <location>
        <begin position="1"/>
        <end position="114"/>
    </location>
</feature>
<reference evidence="4" key="1">
    <citation type="journal article" date="2022" name="Int. J. Mol. Sci.">
        <title>Draft Genome of Tanacetum Coccineum: Genomic Comparison of Closely Related Tanacetum-Family Plants.</title>
        <authorList>
            <person name="Yamashiro T."/>
            <person name="Shiraishi A."/>
            <person name="Nakayama K."/>
            <person name="Satake H."/>
        </authorList>
    </citation>
    <scope>NUCLEOTIDE SEQUENCE</scope>
</reference>